<dbReference type="Pfam" id="PF02737">
    <property type="entry name" value="3HCDH_N"/>
    <property type="match status" value="1"/>
</dbReference>
<dbReference type="GO" id="GO:0016616">
    <property type="term" value="F:oxidoreductase activity, acting on the CH-OH group of donors, NAD or NADP as acceptor"/>
    <property type="evidence" value="ECO:0007669"/>
    <property type="project" value="InterPro"/>
</dbReference>
<dbReference type="STRING" id="237682.SAMN05421676_101441"/>
<reference evidence="8" key="1">
    <citation type="submission" date="2016-10" db="EMBL/GenBank/DDBJ databases">
        <authorList>
            <person name="Varghese N."/>
            <person name="Submissions S."/>
        </authorList>
    </citation>
    <scope>NUCLEOTIDE SEQUENCE [LARGE SCALE GENOMIC DNA]</scope>
    <source>
        <strain evidence="8">CGMCC 1.3566</strain>
    </source>
</reference>
<comment type="pathway">
    <text evidence="1">Lipid metabolism; butanoate metabolism.</text>
</comment>
<dbReference type="SUPFAM" id="SSF51735">
    <property type="entry name" value="NAD(P)-binding Rossmann-fold domains"/>
    <property type="match status" value="1"/>
</dbReference>
<dbReference type="GO" id="GO:0006631">
    <property type="term" value="P:fatty acid metabolic process"/>
    <property type="evidence" value="ECO:0007669"/>
    <property type="project" value="InterPro"/>
</dbReference>
<dbReference type="InterPro" id="IPR036291">
    <property type="entry name" value="NAD(P)-bd_dom_sf"/>
</dbReference>
<keyword evidence="8" id="KW-1185">Reference proteome</keyword>
<dbReference type="InterPro" id="IPR006176">
    <property type="entry name" value="3-OHacyl-CoA_DH_NAD-bd"/>
</dbReference>
<evidence type="ECO:0000313" key="7">
    <source>
        <dbReference type="EMBL" id="SES78361.1"/>
    </source>
</evidence>
<dbReference type="RefSeq" id="WP_177167134.1">
    <property type="nucleotide sequence ID" value="NZ_FOHJ01000001.1"/>
</dbReference>
<feature type="site" description="Important for catalytic activity" evidence="4">
    <location>
        <position position="142"/>
    </location>
</feature>
<protein>
    <submittedName>
        <fullName evidence="7">3-hydroxybutyryl-CoA dehydrogenase</fullName>
    </submittedName>
</protein>
<evidence type="ECO:0000256" key="3">
    <source>
        <dbReference type="ARBA" id="ARBA00023002"/>
    </source>
</evidence>
<dbReference type="InterPro" id="IPR022694">
    <property type="entry name" value="3-OHacyl-CoA_DH"/>
</dbReference>
<evidence type="ECO:0000313" key="8">
    <source>
        <dbReference type="Proteomes" id="UP000199095"/>
    </source>
</evidence>
<dbReference type="Pfam" id="PF00725">
    <property type="entry name" value="3HCDH"/>
    <property type="match status" value="1"/>
</dbReference>
<dbReference type="GO" id="GO:0070403">
    <property type="term" value="F:NAD+ binding"/>
    <property type="evidence" value="ECO:0007669"/>
    <property type="project" value="InterPro"/>
</dbReference>
<dbReference type="InterPro" id="IPR013328">
    <property type="entry name" value="6PGD_dom2"/>
</dbReference>
<dbReference type="SUPFAM" id="SSF48179">
    <property type="entry name" value="6-phosphogluconate dehydrogenase C-terminal domain-like"/>
    <property type="match status" value="1"/>
</dbReference>
<dbReference type="PIRSF" id="PIRSF000105">
    <property type="entry name" value="HCDH"/>
    <property type="match status" value="1"/>
</dbReference>
<evidence type="ECO:0000256" key="4">
    <source>
        <dbReference type="PIRSR" id="PIRSR000105-1"/>
    </source>
</evidence>
<dbReference type="InterPro" id="IPR008927">
    <property type="entry name" value="6-PGluconate_DH-like_C_sf"/>
</dbReference>
<proteinExistence type="inferred from homology"/>
<sequence length="320" mass="36133">MSNQEKLSIAGSGIMGHSIALTAAWAGIDVKVWGTDETDIERAKVGVEAKLDVLVDYDIFDENKKAQIKKAITYTDSLEDCVSEATFVIEAIPENLELKQNFFKQIDEICDESTILASNTSGLSATEIARHTNNPSRTVVTHFWLPAHLMPLVEVVRGDHTSDETIERAFTLLESMNKKPIFVKKDVLGQVGNRLQYAIFREAQYILENEIASMEDIDAAIRYSLGRRFGVTGPFMTMDMGGLDTNSSITSYLFQDLSDKKDIFPTMDKLVENGHYGPKTGKGFYGWSPEQTAKMEHEREKELIHWIKKDMEETKEVTYR</sequence>
<dbReference type="PANTHER" id="PTHR48075">
    <property type="entry name" value="3-HYDROXYACYL-COA DEHYDROGENASE FAMILY PROTEIN"/>
    <property type="match status" value="1"/>
</dbReference>
<dbReference type="Gene3D" id="3.40.50.720">
    <property type="entry name" value="NAD(P)-binding Rossmann-like Domain"/>
    <property type="match status" value="1"/>
</dbReference>
<organism evidence="7 8">
    <name type="scientific">Salinibacillus kushneri</name>
    <dbReference type="NCBI Taxonomy" id="237682"/>
    <lineage>
        <taxon>Bacteria</taxon>
        <taxon>Bacillati</taxon>
        <taxon>Bacillota</taxon>
        <taxon>Bacilli</taxon>
        <taxon>Bacillales</taxon>
        <taxon>Bacillaceae</taxon>
        <taxon>Salinibacillus</taxon>
    </lineage>
</organism>
<dbReference type="AlphaFoldDB" id="A0A1H9ZAK3"/>
<evidence type="ECO:0000256" key="1">
    <source>
        <dbReference type="ARBA" id="ARBA00005086"/>
    </source>
</evidence>
<accession>A0A1H9ZAK3</accession>
<gene>
    <name evidence="7" type="ORF">SAMN05421676_101441</name>
</gene>
<dbReference type="PANTHER" id="PTHR48075:SF5">
    <property type="entry name" value="3-HYDROXYBUTYRYL-COA DEHYDROGENASE"/>
    <property type="match status" value="1"/>
</dbReference>
<dbReference type="Proteomes" id="UP000199095">
    <property type="component" value="Unassembled WGS sequence"/>
</dbReference>
<comment type="similarity">
    <text evidence="2">Belongs to the 3-hydroxyacyl-CoA dehydrogenase family.</text>
</comment>
<feature type="domain" description="3-hydroxyacyl-CoA dehydrogenase NAD binding" evidence="6">
    <location>
        <begin position="7"/>
        <end position="186"/>
    </location>
</feature>
<keyword evidence="3" id="KW-0560">Oxidoreductase</keyword>
<dbReference type="InterPro" id="IPR006108">
    <property type="entry name" value="3HC_DH_C"/>
</dbReference>
<evidence type="ECO:0000259" key="5">
    <source>
        <dbReference type="Pfam" id="PF00725"/>
    </source>
</evidence>
<feature type="domain" description="3-hydroxyacyl-CoA dehydrogenase C-terminal" evidence="5">
    <location>
        <begin position="189"/>
        <end position="286"/>
    </location>
</feature>
<dbReference type="EMBL" id="FOHJ01000001">
    <property type="protein sequence ID" value="SES78361.1"/>
    <property type="molecule type" value="Genomic_DNA"/>
</dbReference>
<evidence type="ECO:0000256" key="2">
    <source>
        <dbReference type="ARBA" id="ARBA00009463"/>
    </source>
</evidence>
<dbReference type="Gene3D" id="1.10.1040.10">
    <property type="entry name" value="N-(1-d-carboxylethyl)-l-norvaline Dehydrogenase, domain 2"/>
    <property type="match status" value="1"/>
</dbReference>
<evidence type="ECO:0000259" key="6">
    <source>
        <dbReference type="Pfam" id="PF02737"/>
    </source>
</evidence>
<name>A0A1H9ZAK3_9BACI</name>